<dbReference type="AlphaFoldDB" id="A0A0F9D2Q5"/>
<protein>
    <submittedName>
        <fullName evidence="1">Uncharacterized protein</fullName>
    </submittedName>
</protein>
<gene>
    <name evidence="1" type="ORF">LCGC14_2329760</name>
</gene>
<sequence>METKSKKEKGRAFVRKIVAILRQEVDASTYEVVGSGAGKDKGDIRVPRLDLVIEA</sequence>
<evidence type="ECO:0000313" key="1">
    <source>
        <dbReference type="EMBL" id="KKL48011.1"/>
    </source>
</evidence>
<reference evidence="1" key="1">
    <citation type="journal article" date="2015" name="Nature">
        <title>Complex archaea that bridge the gap between prokaryotes and eukaryotes.</title>
        <authorList>
            <person name="Spang A."/>
            <person name="Saw J.H."/>
            <person name="Jorgensen S.L."/>
            <person name="Zaremba-Niedzwiedzka K."/>
            <person name="Martijn J."/>
            <person name="Lind A.E."/>
            <person name="van Eijk R."/>
            <person name="Schleper C."/>
            <person name="Guy L."/>
            <person name="Ettema T.J."/>
        </authorList>
    </citation>
    <scope>NUCLEOTIDE SEQUENCE</scope>
</reference>
<feature type="non-terminal residue" evidence="1">
    <location>
        <position position="55"/>
    </location>
</feature>
<proteinExistence type="predicted"/>
<organism evidence="1">
    <name type="scientific">marine sediment metagenome</name>
    <dbReference type="NCBI Taxonomy" id="412755"/>
    <lineage>
        <taxon>unclassified sequences</taxon>
        <taxon>metagenomes</taxon>
        <taxon>ecological metagenomes</taxon>
    </lineage>
</organism>
<dbReference type="EMBL" id="LAZR01033460">
    <property type="protein sequence ID" value="KKL48011.1"/>
    <property type="molecule type" value="Genomic_DNA"/>
</dbReference>
<accession>A0A0F9D2Q5</accession>
<name>A0A0F9D2Q5_9ZZZZ</name>
<comment type="caution">
    <text evidence="1">The sequence shown here is derived from an EMBL/GenBank/DDBJ whole genome shotgun (WGS) entry which is preliminary data.</text>
</comment>